<dbReference type="Proteomes" id="UP000749559">
    <property type="component" value="Unassembled WGS sequence"/>
</dbReference>
<keyword evidence="4" id="KW-1185">Reference proteome</keyword>
<reference evidence="3" key="1">
    <citation type="submission" date="2022-03" db="EMBL/GenBank/DDBJ databases">
        <authorList>
            <person name="Martin C."/>
        </authorList>
    </citation>
    <scope>NUCLEOTIDE SEQUENCE</scope>
</reference>
<comment type="caution">
    <text evidence="3">The sequence shown here is derived from an EMBL/GenBank/DDBJ whole genome shotgun (WGS) entry which is preliminary data.</text>
</comment>
<feature type="domain" description="Alpha-N-acetylglucosaminidase tim-barrel" evidence="1">
    <location>
        <begin position="178"/>
        <end position="363"/>
    </location>
</feature>
<sequence>MGNDRRHKGHILVSLSICCAMGNDRFPNGPISVSLCSVPWAMMGPPKGPILVYFSVCCAMGNGGGLPKGPILVYLSVCCVTGNDRLPKGPILVHLSVCCATGNDRLHNVPILVYLSVCCATGNDRLHIVPILVYLSVCCAMGNDRQPKGLLLVYLSVCCAMGNDGLPKKVPYLFFFLSYFLEPTDPLFVNISKAYMTEYQREFGLDHIYTADSFHQMVPSSGDTHYISRLGSGIYSGMLAADPQAIWLLSGFTFYSTPRFWYEDQVKALVTSVPPGHMIVLDMYAELNPLFQRYESFYGQPFIWVALQNFAGVTQMYGSLGQLNGGTFHARGWSGSTMIGMGMAPEGIRVNDVIFEFYVENLFAPYDRPIQYWVQDYLGRRYGPLCDYMVRVSQRLSRSVFNTTNNATVDLTTGSIVSSRPQLNPPLLPKLWYDPQDLFYAWDCMVNASSVYYNMDLYAHDTVTITQQAMTLISIKLYDDVINAYLKKDLKRLLSTSEDFLDFFDDLDTLLRTDRHYLLGTWLDGARALGLTLQERSHYEYNARMLITLWGPNGERADRSSRHWSGLVKAYYRERWQLFTLKLTEAIESGGSFDQSKFDQEVYTRIEYPFTLDTTIFPNTTLGNQLDMSRSMREKYFPLTKSMFFTRLWNVNRKRIQAGG</sequence>
<dbReference type="PANTHER" id="PTHR12872">
    <property type="entry name" value="ALPHA-N-ACETYLGLUCOSAMINIDASE"/>
    <property type="match status" value="1"/>
</dbReference>
<accession>A0A8S4P2I7</accession>
<dbReference type="Gene3D" id="3.20.20.80">
    <property type="entry name" value="Glycosidases"/>
    <property type="match status" value="1"/>
</dbReference>
<organism evidence="3 4">
    <name type="scientific">Owenia fusiformis</name>
    <name type="common">Polychaete worm</name>
    <dbReference type="NCBI Taxonomy" id="6347"/>
    <lineage>
        <taxon>Eukaryota</taxon>
        <taxon>Metazoa</taxon>
        <taxon>Spiralia</taxon>
        <taxon>Lophotrochozoa</taxon>
        <taxon>Annelida</taxon>
        <taxon>Polychaeta</taxon>
        <taxon>Sedentaria</taxon>
        <taxon>Canalipalpata</taxon>
        <taxon>Sabellida</taxon>
        <taxon>Oweniida</taxon>
        <taxon>Oweniidae</taxon>
        <taxon>Owenia</taxon>
    </lineage>
</organism>
<dbReference type="Pfam" id="PF12972">
    <property type="entry name" value="NAGLU_C"/>
    <property type="match status" value="1"/>
</dbReference>
<dbReference type="InterPro" id="IPR007781">
    <property type="entry name" value="NAGLU"/>
</dbReference>
<evidence type="ECO:0000259" key="2">
    <source>
        <dbReference type="Pfam" id="PF12972"/>
    </source>
</evidence>
<evidence type="ECO:0000313" key="4">
    <source>
        <dbReference type="Proteomes" id="UP000749559"/>
    </source>
</evidence>
<evidence type="ECO:0000259" key="1">
    <source>
        <dbReference type="Pfam" id="PF05089"/>
    </source>
</evidence>
<dbReference type="InterPro" id="IPR024733">
    <property type="entry name" value="NAGLU_tim-barrel"/>
</dbReference>
<dbReference type="OrthoDB" id="64736at2759"/>
<dbReference type="PANTHER" id="PTHR12872:SF1">
    <property type="entry name" value="ALPHA-N-ACETYLGLUCOSAMINIDASE"/>
    <property type="match status" value="1"/>
</dbReference>
<dbReference type="AlphaFoldDB" id="A0A8S4P2I7"/>
<evidence type="ECO:0008006" key="5">
    <source>
        <dbReference type="Google" id="ProtNLM"/>
    </source>
</evidence>
<dbReference type="EMBL" id="CAIIXF020000006">
    <property type="protein sequence ID" value="CAH1785694.1"/>
    <property type="molecule type" value="Genomic_DNA"/>
</dbReference>
<dbReference type="InterPro" id="IPR024732">
    <property type="entry name" value="NAGLU_C"/>
</dbReference>
<evidence type="ECO:0000313" key="3">
    <source>
        <dbReference type="EMBL" id="CAH1785694.1"/>
    </source>
</evidence>
<feature type="domain" description="Alpha-N-acetylglucosaminidase C-terminal" evidence="2">
    <location>
        <begin position="373"/>
        <end position="635"/>
    </location>
</feature>
<name>A0A8S4P2I7_OWEFU</name>
<gene>
    <name evidence="3" type="ORF">OFUS_LOCUS11714</name>
</gene>
<protein>
    <recommendedName>
        <fullName evidence="5">Alpha-N-acetylglucosaminidase</fullName>
    </recommendedName>
</protein>
<proteinExistence type="predicted"/>
<dbReference type="Gene3D" id="1.20.120.670">
    <property type="entry name" value="N-acetyl-b-d-glucoasminidase"/>
    <property type="match status" value="1"/>
</dbReference>
<dbReference type="Pfam" id="PF05089">
    <property type="entry name" value="NAGLU"/>
    <property type="match status" value="1"/>
</dbReference>